<evidence type="ECO:0000313" key="1">
    <source>
        <dbReference type="EMBL" id="WAM33926.1"/>
    </source>
</evidence>
<name>A0ABY7BPE6_9FIRM</name>
<reference evidence="1" key="1">
    <citation type="submission" date="2022-12" db="EMBL/GenBank/DDBJ databases">
        <authorList>
            <person name="Bing R.G."/>
            <person name="Willard D.J."/>
            <person name="Manesh M.J.H."/>
            <person name="Laemthong T."/>
            <person name="Crosby J.R."/>
            <person name="Kelly R.M."/>
        </authorList>
    </citation>
    <scope>NUCLEOTIDE SEQUENCE</scope>
    <source>
        <strain evidence="1">DSM 8990</strain>
    </source>
</reference>
<evidence type="ECO:0000313" key="2">
    <source>
        <dbReference type="Proteomes" id="UP001164909"/>
    </source>
</evidence>
<dbReference type="Pfam" id="PF06935">
    <property type="entry name" value="DUF1284"/>
    <property type="match status" value="1"/>
</dbReference>
<organism evidence="1 2">
    <name type="scientific">Caldicellulosiruptor morganii</name>
    <dbReference type="NCBI Taxonomy" id="1387555"/>
    <lineage>
        <taxon>Bacteria</taxon>
        <taxon>Bacillati</taxon>
        <taxon>Bacillota</taxon>
        <taxon>Bacillota incertae sedis</taxon>
        <taxon>Caldicellulosiruptorales</taxon>
        <taxon>Caldicellulosiruptoraceae</taxon>
        <taxon>Caldicellulosiruptor</taxon>
    </lineage>
</organism>
<dbReference type="InterPro" id="IPR009702">
    <property type="entry name" value="DUF1284"/>
</dbReference>
<accession>A0ABY7BPE6</accession>
<dbReference type="RefSeq" id="WP_045168566.1">
    <property type="nucleotide sequence ID" value="NZ_CP113865.1"/>
</dbReference>
<dbReference type="EMBL" id="CP113865">
    <property type="protein sequence ID" value="WAM33926.1"/>
    <property type="molecule type" value="Genomic_DNA"/>
</dbReference>
<dbReference type="Proteomes" id="UP001164909">
    <property type="component" value="Chromosome"/>
</dbReference>
<gene>
    <name evidence="1" type="ORF">OTK00_000067</name>
</gene>
<protein>
    <submittedName>
        <fullName evidence="1">DUF1284 domain-containing protein</fullName>
    </submittedName>
</protein>
<sequence length="146" mass="17301">MELRFHHLLCFLGFRGLGYSEEFIENFKKVYQKVFVENHRICLVIRPDVICMACPELIEGRCKSEEKVKRIDEKLMNFLLKNGIHSFENVLPGDVYKVIQNLSVEEFEAICKDCEWFKLGFCTEGFLKLKDRQNLKQKLKMENRSS</sequence>
<keyword evidence="2" id="KW-1185">Reference proteome</keyword>
<proteinExistence type="predicted"/>